<dbReference type="GO" id="GO:0019064">
    <property type="term" value="P:fusion of virus membrane with host plasma membrane"/>
    <property type="evidence" value="ECO:0007669"/>
    <property type="project" value="InterPro"/>
</dbReference>
<evidence type="ECO:0000313" key="8">
    <source>
        <dbReference type="EMBL" id="AXF35764.1"/>
    </source>
</evidence>
<dbReference type="InterPro" id="IPR008935">
    <property type="entry name" value="Virus_capsid_a-hlx_vir"/>
</dbReference>
<dbReference type="GO" id="GO:0005198">
    <property type="term" value="F:structural molecule activity"/>
    <property type="evidence" value="ECO:0007669"/>
    <property type="project" value="InterPro"/>
</dbReference>
<dbReference type="Gene3D" id="1.10.250.10">
    <property type="entry name" value="Bluetongue Virus 10, subunit 1, domain 1"/>
    <property type="match status" value="1"/>
</dbReference>
<dbReference type="InterPro" id="IPR008980">
    <property type="entry name" value="Capsid_hemagglutn"/>
</dbReference>
<comment type="similarity">
    <text evidence="2">Belongs to the orbivirus VP7 family.</text>
</comment>
<keyword evidence="6" id="KW-0946">Virion</keyword>
<gene>
    <name evidence="8" type="primary">VP7</name>
</gene>
<name>A0A3G1RP46_9REOV</name>
<evidence type="ECO:0000256" key="3">
    <source>
        <dbReference type="ARBA" id="ARBA00021788"/>
    </source>
</evidence>
<keyword evidence="4" id="KW-0167">Capsid protein</keyword>
<dbReference type="Pfam" id="PF00897">
    <property type="entry name" value="Orbi_VP7"/>
    <property type="match status" value="1"/>
</dbReference>
<dbReference type="Gene3D" id="2.60.120.170">
    <property type="match status" value="1"/>
</dbReference>
<organism evidence="8">
    <name type="scientific">Kammavanpettai virus</name>
    <dbReference type="NCBI Taxonomy" id="2282480"/>
    <lineage>
        <taxon>Viruses</taxon>
        <taxon>Riboviria</taxon>
        <taxon>Orthornavirae</taxon>
        <taxon>Duplornaviricota</taxon>
        <taxon>Resentoviricetes</taxon>
        <taxon>Reovirales</taxon>
        <taxon>Sedoreoviridae</taxon>
        <taxon>Orbivirus</taxon>
    </lineage>
</organism>
<dbReference type="GO" id="GO:0039624">
    <property type="term" value="C:viral outer capsid"/>
    <property type="evidence" value="ECO:0007669"/>
    <property type="project" value="UniProtKB-KW"/>
</dbReference>
<dbReference type="InterPro" id="IPR001803">
    <property type="entry name" value="Orbi_VP7_capsid"/>
</dbReference>
<dbReference type="SUPFAM" id="SSF48345">
    <property type="entry name" value="A virus capsid protein alpha-helical domain"/>
    <property type="match status" value="1"/>
</dbReference>
<dbReference type="GO" id="GO:0019031">
    <property type="term" value="C:viral envelope"/>
    <property type="evidence" value="ECO:0007669"/>
    <property type="project" value="InterPro"/>
</dbReference>
<dbReference type="GO" id="GO:0046789">
    <property type="term" value="F:host cell surface receptor binding"/>
    <property type="evidence" value="ECO:0007669"/>
    <property type="project" value="InterPro"/>
</dbReference>
<evidence type="ECO:0000256" key="4">
    <source>
        <dbReference type="ARBA" id="ARBA00022561"/>
    </source>
</evidence>
<dbReference type="SUPFAM" id="SSF49818">
    <property type="entry name" value="Viral protein domain"/>
    <property type="match status" value="1"/>
</dbReference>
<dbReference type="InterPro" id="IPR023176">
    <property type="entry name" value="Orbi_VP7_capsid_N"/>
</dbReference>
<reference evidence="8" key="1">
    <citation type="journal article" date="2018" name="J. Gen. Virol.">
        <title>Identification and characterization of novel mosquito-borne (Kammavanpettai virus) and tick-borne (Wad Medani) reoviruses isolated in India.</title>
        <authorList>
            <person name="Yadav P.D."/>
            <person name="Shete A.M."/>
            <person name="Nyayanit D.A."/>
            <person name="Albarino C.G."/>
            <person name="Jain S."/>
            <person name="Guerrero L.W."/>
            <person name="Kumar S."/>
            <person name="Patil D.Y."/>
            <person name="Nichol S.T."/>
            <person name="Mourya D.T."/>
        </authorList>
    </citation>
    <scope>NUCLEOTIDE SEQUENCE</scope>
    <source>
        <strain evidence="8">66413</strain>
    </source>
</reference>
<dbReference type="EMBL" id="MG770356">
    <property type="protein sequence ID" value="AXF35764.1"/>
    <property type="molecule type" value="Genomic_RNA"/>
</dbReference>
<dbReference type="InterPro" id="IPR023178">
    <property type="entry name" value="Orbi_VP7_capsid_C"/>
</dbReference>
<keyword evidence="7" id="KW-0325">Glycoprotein</keyword>
<evidence type="ECO:0000256" key="6">
    <source>
        <dbReference type="ARBA" id="ARBA00022844"/>
    </source>
</evidence>
<evidence type="ECO:0000256" key="5">
    <source>
        <dbReference type="ARBA" id="ARBA00022770"/>
    </source>
</evidence>
<sequence>MLALTDPKARRDITLSSGLAVFTNHYNCGLDRWITLTPATQEEHKNIFLCALDIVASVLNVNASGLILGYVPNPQTVAHLSKETVSYTANAAIIANKIANARSRGSVAAQFYDPYVDAETFVPPGCYYRMANGNFEPGYTSYRTVMFALGPGERRDVTAFVRPRAQGLTQYQMSYTPYTRYLMNQGGTAVGSTQITVTIPQGVMNPSHRYFIGRQAVINLSNNSANLNALVSFTVHYYHIARPGWDVYPSYRSDVASTYSFISDEWNTIRNYFLHTLGLPRTRPEEIAPNEPRQIWAYAMLGRLADIFLAHTPDLVINHIAQPVMFGQDLLNNMGVD</sequence>
<dbReference type="Gene3D" id="1.10.170.10">
    <property type="entry name" value="Bluetongue Virus 10, subunit 1, domain 3"/>
    <property type="match status" value="1"/>
</dbReference>
<protein>
    <recommendedName>
        <fullName evidence="3">Core protein VP7</fullName>
    </recommendedName>
</protein>
<evidence type="ECO:0000256" key="2">
    <source>
        <dbReference type="ARBA" id="ARBA00009906"/>
    </source>
</evidence>
<keyword evidence="5" id="KW-1152">Outer capsid protein</keyword>
<proteinExistence type="inferred from homology"/>
<comment type="subcellular location">
    <subcellularLocation>
        <location evidence="1">Virion</location>
    </subcellularLocation>
</comment>
<evidence type="ECO:0000256" key="1">
    <source>
        <dbReference type="ARBA" id="ARBA00004328"/>
    </source>
</evidence>
<evidence type="ECO:0000256" key="7">
    <source>
        <dbReference type="ARBA" id="ARBA00023180"/>
    </source>
</evidence>
<accession>A0A3G1RP46</accession>